<sequence>MPDDPPSQDFTWRFSMAFDGAALAVTEVDTVEMRTGPSDRTDDISGFAGFWYELRDTNDAVLFRRISENPMSPHYEMPTEDGTFVRAKGDSSAGSFDLLAPALGNAATLVIFGPDPVDNDQGIAAAALATVEL</sequence>
<name>A0A1Y5PPB2_9MYCO</name>
<protein>
    <submittedName>
        <fullName evidence="1">Putative Hypothethical protein</fullName>
    </submittedName>
</protein>
<dbReference type="EMBL" id="FLQS01000067">
    <property type="protein sequence ID" value="SBS79210.1"/>
    <property type="molecule type" value="Genomic_DNA"/>
</dbReference>
<evidence type="ECO:0000313" key="1">
    <source>
        <dbReference type="EMBL" id="SBS79210.1"/>
    </source>
</evidence>
<gene>
    <name evidence="1" type="ORF">MHPYR_70131</name>
</gene>
<proteinExistence type="predicted"/>
<accession>A0A1Y5PPB2</accession>
<organism evidence="1">
    <name type="scientific">uncultured Mycobacterium sp</name>
    <dbReference type="NCBI Taxonomy" id="171292"/>
    <lineage>
        <taxon>Bacteria</taxon>
        <taxon>Bacillati</taxon>
        <taxon>Actinomycetota</taxon>
        <taxon>Actinomycetes</taxon>
        <taxon>Mycobacteriales</taxon>
        <taxon>Mycobacteriaceae</taxon>
        <taxon>Mycobacterium</taxon>
        <taxon>environmental samples</taxon>
    </lineage>
</organism>
<dbReference type="AlphaFoldDB" id="A0A1Y5PPB2"/>
<reference evidence="1" key="1">
    <citation type="submission" date="2016-03" db="EMBL/GenBank/DDBJ databases">
        <authorList>
            <person name="Ploux O."/>
        </authorList>
    </citation>
    <scope>NUCLEOTIDE SEQUENCE</scope>
    <source>
        <strain evidence="1">UC10</strain>
    </source>
</reference>